<dbReference type="PANTHER" id="PTHR10259:SF11">
    <property type="entry name" value="THIOPURINE S-METHYLTRANSFERASE"/>
    <property type="match status" value="1"/>
</dbReference>
<name>K1PXD2_MAGGI</name>
<dbReference type="GO" id="GO:0008119">
    <property type="term" value="F:thiopurine S-methyltransferase activity"/>
    <property type="evidence" value="ECO:0007669"/>
    <property type="project" value="TreeGrafter"/>
</dbReference>
<dbReference type="HOGENOM" id="CLU_085515_2_0_1"/>
<gene>
    <name evidence="4" type="ORF">CGI_10025815</name>
</gene>
<dbReference type="AlphaFoldDB" id="K1PXD2"/>
<protein>
    <submittedName>
        <fullName evidence="4">Putative thiopurine S-methyltransferase</fullName>
    </submittedName>
</protein>
<organism evidence="4">
    <name type="scientific">Magallana gigas</name>
    <name type="common">Pacific oyster</name>
    <name type="synonym">Crassostrea gigas</name>
    <dbReference type="NCBI Taxonomy" id="29159"/>
    <lineage>
        <taxon>Eukaryota</taxon>
        <taxon>Metazoa</taxon>
        <taxon>Spiralia</taxon>
        <taxon>Lophotrochozoa</taxon>
        <taxon>Mollusca</taxon>
        <taxon>Bivalvia</taxon>
        <taxon>Autobranchia</taxon>
        <taxon>Pteriomorphia</taxon>
        <taxon>Ostreida</taxon>
        <taxon>Ostreoidea</taxon>
        <taxon>Ostreidae</taxon>
        <taxon>Magallana</taxon>
    </lineage>
</organism>
<dbReference type="InParanoid" id="K1PXD2"/>
<evidence type="ECO:0000256" key="2">
    <source>
        <dbReference type="ARBA" id="ARBA00022679"/>
    </source>
</evidence>
<evidence type="ECO:0000256" key="3">
    <source>
        <dbReference type="ARBA" id="ARBA00022691"/>
    </source>
</evidence>
<dbReference type="Pfam" id="PF05724">
    <property type="entry name" value="TPMT"/>
    <property type="match status" value="1"/>
</dbReference>
<dbReference type="PANTHER" id="PTHR10259">
    <property type="entry name" value="THIOPURINE S-METHYLTRANSFERASE"/>
    <property type="match status" value="1"/>
</dbReference>
<keyword evidence="3" id="KW-0949">S-adenosyl-L-methionine</keyword>
<reference evidence="4" key="1">
    <citation type="journal article" date="2012" name="Nature">
        <title>The oyster genome reveals stress adaptation and complexity of shell formation.</title>
        <authorList>
            <person name="Zhang G."/>
            <person name="Fang X."/>
            <person name="Guo X."/>
            <person name="Li L."/>
            <person name="Luo R."/>
            <person name="Xu F."/>
            <person name="Yang P."/>
            <person name="Zhang L."/>
            <person name="Wang X."/>
            <person name="Qi H."/>
            <person name="Xiong Z."/>
            <person name="Que H."/>
            <person name="Xie Y."/>
            <person name="Holland P.W."/>
            <person name="Paps J."/>
            <person name="Zhu Y."/>
            <person name="Wu F."/>
            <person name="Chen Y."/>
            <person name="Wang J."/>
            <person name="Peng C."/>
            <person name="Meng J."/>
            <person name="Yang L."/>
            <person name="Liu J."/>
            <person name="Wen B."/>
            <person name="Zhang N."/>
            <person name="Huang Z."/>
            <person name="Zhu Q."/>
            <person name="Feng Y."/>
            <person name="Mount A."/>
            <person name="Hedgecock D."/>
            <person name="Xu Z."/>
            <person name="Liu Y."/>
            <person name="Domazet-Loso T."/>
            <person name="Du Y."/>
            <person name="Sun X."/>
            <person name="Zhang S."/>
            <person name="Liu B."/>
            <person name="Cheng P."/>
            <person name="Jiang X."/>
            <person name="Li J."/>
            <person name="Fan D."/>
            <person name="Wang W."/>
            <person name="Fu W."/>
            <person name="Wang T."/>
            <person name="Wang B."/>
            <person name="Zhang J."/>
            <person name="Peng Z."/>
            <person name="Li Y."/>
            <person name="Li N."/>
            <person name="Wang J."/>
            <person name="Chen M."/>
            <person name="He Y."/>
            <person name="Tan F."/>
            <person name="Song X."/>
            <person name="Zheng Q."/>
            <person name="Huang R."/>
            <person name="Yang H."/>
            <person name="Du X."/>
            <person name="Chen L."/>
            <person name="Yang M."/>
            <person name="Gaffney P.M."/>
            <person name="Wang S."/>
            <person name="Luo L."/>
            <person name="She Z."/>
            <person name="Ming Y."/>
            <person name="Huang W."/>
            <person name="Zhang S."/>
            <person name="Huang B."/>
            <person name="Zhang Y."/>
            <person name="Qu T."/>
            <person name="Ni P."/>
            <person name="Miao G."/>
            <person name="Wang J."/>
            <person name="Wang Q."/>
            <person name="Steinberg C.E."/>
            <person name="Wang H."/>
            <person name="Li N."/>
            <person name="Qian L."/>
            <person name="Zhang G."/>
            <person name="Li Y."/>
            <person name="Yang H."/>
            <person name="Liu X."/>
            <person name="Wang J."/>
            <person name="Yin Y."/>
            <person name="Wang J."/>
        </authorList>
    </citation>
    <scope>NUCLEOTIDE SEQUENCE [LARGE SCALE GENOMIC DNA]</scope>
    <source>
        <strain evidence="4">05x7-T-G4-1.051#20</strain>
    </source>
</reference>
<dbReference type="InterPro" id="IPR008854">
    <property type="entry name" value="TPMT"/>
</dbReference>
<dbReference type="Gene3D" id="3.40.50.150">
    <property type="entry name" value="Vaccinia Virus protein VP39"/>
    <property type="match status" value="2"/>
</dbReference>
<evidence type="ECO:0000313" key="4">
    <source>
        <dbReference type="EMBL" id="EKC26358.1"/>
    </source>
</evidence>
<sequence>MNGHKQDRKINQFGDYEDTSNMKPEDWDYRWGKSQTQFHMPKIHPLADDGHDVVGLECAEKGCREFFEEQDMPYTTENLTECEGKVFKATTDKKIAIYCCDFFKISRYSNIITPTMHKDTVYLLDSFLVDNTVFGGPPFNCTEDDIKKAFGSQTDIKKIDERDAFGKWQESWGLKTFVEELYMLKMK</sequence>
<dbReference type="SUPFAM" id="SSF53335">
    <property type="entry name" value="S-adenosyl-L-methionine-dependent methyltransferases"/>
    <property type="match status" value="1"/>
</dbReference>
<keyword evidence="2 4" id="KW-0808">Transferase</keyword>
<dbReference type="EMBL" id="JH817066">
    <property type="protein sequence ID" value="EKC26358.1"/>
    <property type="molecule type" value="Genomic_DNA"/>
</dbReference>
<proteinExistence type="predicted"/>
<accession>K1PXD2</accession>
<dbReference type="InterPro" id="IPR029063">
    <property type="entry name" value="SAM-dependent_MTases_sf"/>
</dbReference>
<evidence type="ECO:0000256" key="1">
    <source>
        <dbReference type="ARBA" id="ARBA00022603"/>
    </source>
</evidence>
<dbReference type="GO" id="GO:0032259">
    <property type="term" value="P:methylation"/>
    <property type="evidence" value="ECO:0007669"/>
    <property type="project" value="UniProtKB-KW"/>
</dbReference>
<keyword evidence="1 4" id="KW-0489">Methyltransferase</keyword>